<accession>A0A6C0DRU5</accession>
<protein>
    <submittedName>
        <fullName evidence="1">Uncharacterized protein</fullName>
    </submittedName>
</protein>
<dbReference type="EMBL" id="MN739664">
    <property type="protein sequence ID" value="QHT19181.1"/>
    <property type="molecule type" value="Genomic_DNA"/>
</dbReference>
<evidence type="ECO:0000313" key="1">
    <source>
        <dbReference type="EMBL" id="QHT19181.1"/>
    </source>
</evidence>
<organism evidence="1">
    <name type="scientific">viral metagenome</name>
    <dbReference type="NCBI Taxonomy" id="1070528"/>
    <lineage>
        <taxon>unclassified sequences</taxon>
        <taxon>metagenomes</taxon>
        <taxon>organismal metagenomes</taxon>
    </lineage>
</organism>
<name>A0A6C0DRU5_9ZZZZ</name>
<reference evidence="1" key="1">
    <citation type="journal article" date="2020" name="Nature">
        <title>Giant virus diversity and host interactions through global metagenomics.</title>
        <authorList>
            <person name="Schulz F."/>
            <person name="Roux S."/>
            <person name="Paez-Espino D."/>
            <person name="Jungbluth S."/>
            <person name="Walsh D.A."/>
            <person name="Denef V.J."/>
            <person name="McMahon K.D."/>
            <person name="Konstantinidis K.T."/>
            <person name="Eloe-Fadrosh E.A."/>
            <person name="Kyrpides N.C."/>
            <person name="Woyke T."/>
        </authorList>
    </citation>
    <scope>NUCLEOTIDE SEQUENCE</scope>
    <source>
        <strain evidence="1">GVMAG-M-3300023174-57</strain>
    </source>
</reference>
<proteinExistence type="predicted"/>
<sequence length="168" mass="18394">MSSHAEVPPKGPVAANTNETPLWTQNWTRIGATEGGNVRDQQSADAYSYVLIPEKWENPNKCRNALGMVGGSEVSHVKGNIVDLESDLRGITRLNSKCNAKQYVPSCPLGGGNCPDYPSNITFKDKSTAEVRTVATQPAHLRTCQTWSYPGTPVPRPYGQETCEINRF</sequence>
<dbReference type="AlphaFoldDB" id="A0A6C0DRU5"/>